<dbReference type="PROSITE" id="PS50297">
    <property type="entry name" value="ANK_REP_REGION"/>
    <property type="match status" value="2"/>
</dbReference>
<dbReference type="KEGG" id="dpx:DAPPUDRAFT_253475"/>
<dbReference type="OrthoDB" id="6338611at2759"/>
<dbReference type="SUPFAM" id="SSF48403">
    <property type="entry name" value="Ankyrin repeat"/>
    <property type="match status" value="1"/>
</dbReference>
<dbReference type="InterPro" id="IPR036770">
    <property type="entry name" value="Ankyrin_rpt-contain_sf"/>
</dbReference>
<dbReference type="GO" id="GO:1904108">
    <property type="term" value="P:protein localization to ciliary inversin compartment"/>
    <property type="evidence" value="ECO:0000318"/>
    <property type="project" value="GO_Central"/>
</dbReference>
<feature type="repeat" description="ANK" evidence="3">
    <location>
        <begin position="327"/>
        <end position="359"/>
    </location>
</feature>
<evidence type="ECO:0000256" key="3">
    <source>
        <dbReference type="PROSITE-ProRule" id="PRU00023"/>
    </source>
</evidence>
<dbReference type="Pfam" id="PF12796">
    <property type="entry name" value="Ank_2"/>
    <property type="match status" value="1"/>
</dbReference>
<dbReference type="Pfam" id="PF13857">
    <property type="entry name" value="Ank_5"/>
    <property type="match status" value="1"/>
</dbReference>
<name>E9H4X0_DAPPU</name>
<dbReference type="PANTHER" id="PTHR24193">
    <property type="entry name" value="ANKYRIN REPEAT PROTEIN"/>
    <property type="match status" value="1"/>
</dbReference>
<gene>
    <name evidence="4" type="ORF">DAPPUDRAFT_253475</name>
</gene>
<dbReference type="EMBL" id="GL732592">
    <property type="protein sequence ID" value="EFX73276.1"/>
    <property type="molecule type" value="Genomic_DNA"/>
</dbReference>
<dbReference type="STRING" id="6669.E9H4X0"/>
<evidence type="ECO:0000256" key="2">
    <source>
        <dbReference type="ARBA" id="ARBA00023043"/>
    </source>
</evidence>
<feature type="repeat" description="ANK" evidence="3">
    <location>
        <begin position="360"/>
        <end position="393"/>
    </location>
</feature>
<reference evidence="4 5" key="1">
    <citation type="journal article" date="2011" name="Science">
        <title>The ecoresponsive genome of Daphnia pulex.</title>
        <authorList>
            <person name="Colbourne J.K."/>
            <person name="Pfrender M.E."/>
            <person name="Gilbert D."/>
            <person name="Thomas W.K."/>
            <person name="Tucker A."/>
            <person name="Oakley T.H."/>
            <person name="Tokishita S."/>
            <person name="Aerts A."/>
            <person name="Arnold G.J."/>
            <person name="Basu M.K."/>
            <person name="Bauer D.J."/>
            <person name="Caceres C.E."/>
            <person name="Carmel L."/>
            <person name="Casola C."/>
            <person name="Choi J.H."/>
            <person name="Detter J.C."/>
            <person name="Dong Q."/>
            <person name="Dusheyko S."/>
            <person name="Eads B.D."/>
            <person name="Frohlich T."/>
            <person name="Geiler-Samerotte K.A."/>
            <person name="Gerlach D."/>
            <person name="Hatcher P."/>
            <person name="Jogdeo S."/>
            <person name="Krijgsveld J."/>
            <person name="Kriventseva E.V."/>
            <person name="Kultz D."/>
            <person name="Laforsch C."/>
            <person name="Lindquist E."/>
            <person name="Lopez J."/>
            <person name="Manak J.R."/>
            <person name="Muller J."/>
            <person name="Pangilinan J."/>
            <person name="Patwardhan R.P."/>
            <person name="Pitluck S."/>
            <person name="Pritham E.J."/>
            <person name="Rechtsteiner A."/>
            <person name="Rho M."/>
            <person name="Rogozin I.B."/>
            <person name="Sakarya O."/>
            <person name="Salamov A."/>
            <person name="Schaack S."/>
            <person name="Shapiro H."/>
            <person name="Shiga Y."/>
            <person name="Skalitzky C."/>
            <person name="Smith Z."/>
            <person name="Souvorov A."/>
            <person name="Sung W."/>
            <person name="Tang Z."/>
            <person name="Tsuchiya D."/>
            <person name="Tu H."/>
            <person name="Vos H."/>
            <person name="Wang M."/>
            <person name="Wolf Y.I."/>
            <person name="Yamagata H."/>
            <person name="Yamada T."/>
            <person name="Ye Y."/>
            <person name="Shaw J.R."/>
            <person name="Andrews J."/>
            <person name="Crease T.J."/>
            <person name="Tang H."/>
            <person name="Lucas S.M."/>
            <person name="Robertson H.M."/>
            <person name="Bork P."/>
            <person name="Koonin E.V."/>
            <person name="Zdobnov E.M."/>
            <person name="Grigoriev I.V."/>
            <person name="Lynch M."/>
            <person name="Boore J.L."/>
        </authorList>
    </citation>
    <scope>NUCLEOTIDE SEQUENCE [LARGE SCALE GENOMIC DNA]</scope>
</reference>
<dbReference type="PANTHER" id="PTHR24193:SF121">
    <property type="entry name" value="ADA2A-CONTAINING COMPLEX COMPONENT 3, ISOFORM D"/>
    <property type="match status" value="1"/>
</dbReference>
<evidence type="ECO:0000313" key="5">
    <source>
        <dbReference type="Proteomes" id="UP000000305"/>
    </source>
</evidence>
<dbReference type="PROSITE" id="PS50088">
    <property type="entry name" value="ANK_REPEAT"/>
    <property type="match status" value="3"/>
</dbReference>
<dbReference type="SMART" id="SM00248">
    <property type="entry name" value="ANK"/>
    <property type="match status" value="7"/>
</dbReference>
<accession>E9H4X0</accession>
<dbReference type="HOGENOM" id="CLU_033107_0_0_1"/>
<keyword evidence="1" id="KW-0677">Repeat</keyword>
<dbReference type="Proteomes" id="UP000000305">
    <property type="component" value="Unassembled WGS sequence"/>
</dbReference>
<dbReference type="AlphaFoldDB" id="E9H4X0"/>
<dbReference type="InterPro" id="IPR050663">
    <property type="entry name" value="Ankyrin-SOCS_Box"/>
</dbReference>
<evidence type="ECO:0000313" key="4">
    <source>
        <dbReference type="EMBL" id="EFX73276.1"/>
    </source>
</evidence>
<dbReference type="InParanoid" id="E9H4X0"/>
<dbReference type="InterPro" id="IPR002110">
    <property type="entry name" value="Ankyrin_rpt"/>
</dbReference>
<organism evidence="4 5">
    <name type="scientific">Daphnia pulex</name>
    <name type="common">Water flea</name>
    <dbReference type="NCBI Taxonomy" id="6669"/>
    <lineage>
        <taxon>Eukaryota</taxon>
        <taxon>Metazoa</taxon>
        <taxon>Ecdysozoa</taxon>
        <taxon>Arthropoda</taxon>
        <taxon>Crustacea</taxon>
        <taxon>Branchiopoda</taxon>
        <taxon>Diplostraca</taxon>
        <taxon>Cladocera</taxon>
        <taxon>Anomopoda</taxon>
        <taxon>Daphniidae</taxon>
        <taxon>Daphnia</taxon>
    </lineage>
</organism>
<sequence>MDVCSLLGCEGKPNNKAKLFFIPCAAENPTNSCHEIPEVILFRSLLNENADSAIKETNGTCKLVQIPRGIDHESKISQVETHRQKKISVSNSTFGIFLVFQTVGEMGHFWWSLETYQNHVVIQRSRDKDEVKNQLKGETRQGTELIAEKLEGKGCMRQLLTLLWIHMIVDAKCQRFLSSCESVIPLVIQKITKIGYEYETDFTYSALSAEERNPDLSDIINFLSNVSNWHPLVVATYLGDTELLDRLKKDGQYNINGVYSSFTLLNLAILFAKTETVQHLLGQMKADPTRRDEKGRNALHMAAKFNREKKIIDLLLNKIPIDQCDAKGTTALHHAIMTSNTEIVQCLLDNGADPKKQDQIGRSPLHVAAFYATDTNIIDILLQKKEIIDVNDCDKFGVTALHNAAMASNSKMARHLLANGANINCRDKNGLTPLHVAVTFAKDMNIIDLFLNNEKVNLHCCDKLGQNVIAYAQKNTYGLREKIIDRLKEIDGGVIEEYNLLKLAKFEMHTPIWKSLINNLNGYFGNDTFTFQNSHPSELFYVPYADLKPRKGSEISESVLIWYIANKASRKQRATFLIPKCLEAYNF</sequence>
<dbReference type="eggNOG" id="KOG4177">
    <property type="taxonomic scope" value="Eukaryota"/>
</dbReference>
<keyword evidence="2 3" id="KW-0040">ANK repeat</keyword>
<keyword evidence="5" id="KW-1185">Reference proteome</keyword>
<dbReference type="GO" id="GO:0005929">
    <property type="term" value="C:cilium"/>
    <property type="evidence" value="ECO:0000318"/>
    <property type="project" value="GO_Central"/>
</dbReference>
<dbReference type="PhylomeDB" id="E9H4X0"/>
<feature type="repeat" description="ANK" evidence="3">
    <location>
        <begin position="396"/>
        <end position="428"/>
    </location>
</feature>
<evidence type="ECO:0000256" key="1">
    <source>
        <dbReference type="ARBA" id="ARBA00022737"/>
    </source>
</evidence>
<protein>
    <submittedName>
        <fullName evidence="4">Uncharacterized protein</fullName>
    </submittedName>
</protein>
<proteinExistence type="predicted"/>
<dbReference type="Gene3D" id="1.25.40.20">
    <property type="entry name" value="Ankyrin repeat-containing domain"/>
    <property type="match status" value="2"/>
</dbReference>